<gene>
    <name evidence="4" type="ORF">PXH66_06835</name>
</gene>
<reference evidence="4" key="1">
    <citation type="submission" date="2023-03" db="EMBL/GenBank/DDBJ databases">
        <title>Lomoglobus Profundus gen. nov., sp. nov., a novel member of the phylum Verrucomicrobia, isolated from deep-marine sediment of South China Sea.</title>
        <authorList>
            <person name="Ahmad T."/>
            <person name="Ishaq S.E."/>
            <person name="Wang F."/>
        </authorList>
    </citation>
    <scope>NUCLEOTIDE SEQUENCE</scope>
    <source>
        <strain evidence="4">LMO-M01</strain>
    </source>
</reference>
<feature type="compositionally biased region" description="Basic and acidic residues" evidence="2">
    <location>
        <begin position="65"/>
        <end position="83"/>
    </location>
</feature>
<accession>A0AAF0CR58</accession>
<feature type="domain" description="Histone deacetylase" evidence="3">
    <location>
        <begin position="17"/>
        <end position="281"/>
    </location>
</feature>
<dbReference type="SUPFAM" id="SSF52768">
    <property type="entry name" value="Arginase/deacetylase"/>
    <property type="match status" value="1"/>
</dbReference>
<dbReference type="InterPro" id="IPR000286">
    <property type="entry name" value="HDACs"/>
</dbReference>
<dbReference type="PANTHER" id="PTHR10625">
    <property type="entry name" value="HISTONE DEACETYLASE HDAC1-RELATED"/>
    <property type="match status" value="1"/>
</dbReference>
<dbReference type="Proteomes" id="UP001218638">
    <property type="component" value="Chromosome"/>
</dbReference>
<dbReference type="EMBL" id="CP119075">
    <property type="protein sequence ID" value="WED66564.1"/>
    <property type="molecule type" value="Genomic_DNA"/>
</dbReference>
<organism evidence="4 5">
    <name type="scientific">Synoicihabitans lomoniglobus</name>
    <dbReference type="NCBI Taxonomy" id="2909285"/>
    <lineage>
        <taxon>Bacteria</taxon>
        <taxon>Pseudomonadati</taxon>
        <taxon>Verrucomicrobiota</taxon>
        <taxon>Opitutia</taxon>
        <taxon>Opitutales</taxon>
        <taxon>Opitutaceae</taxon>
        <taxon>Synoicihabitans</taxon>
    </lineage>
</organism>
<dbReference type="PRINTS" id="PR01270">
    <property type="entry name" value="HDASUPER"/>
</dbReference>
<keyword evidence="5" id="KW-1185">Reference proteome</keyword>
<feature type="region of interest" description="Disordered" evidence="2">
    <location>
        <begin position="65"/>
        <end position="86"/>
    </location>
</feature>
<proteinExistence type="inferred from homology"/>
<evidence type="ECO:0000313" key="5">
    <source>
        <dbReference type="Proteomes" id="UP001218638"/>
    </source>
</evidence>
<dbReference type="InterPro" id="IPR037138">
    <property type="entry name" value="His_deacetylse_dom_sf"/>
</dbReference>
<dbReference type="PANTHER" id="PTHR10625:SF10">
    <property type="entry name" value="HISTONE DEACETYLASE HDAC1"/>
    <property type="match status" value="1"/>
</dbReference>
<dbReference type="RefSeq" id="WP_330932281.1">
    <property type="nucleotide sequence ID" value="NZ_CP119075.1"/>
</dbReference>
<evidence type="ECO:0000313" key="4">
    <source>
        <dbReference type="EMBL" id="WED66564.1"/>
    </source>
</evidence>
<comment type="similarity">
    <text evidence="1">Belongs to the histone deacetylase family.</text>
</comment>
<dbReference type="GO" id="GO:0040029">
    <property type="term" value="P:epigenetic regulation of gene expression"/>
    <property type="evidence" value="ECO:0007669"/>
    <property type="project" value="TreeGrafter"/>
</dbReference>
<name>A0AAF0CR58_9BACT</name>
<dbReference type="InterPro" id="IPR023801">
    <property type="entry name" value="His_deacetylse_dom"/>
</dbReference>
<evidence type="ECO:0000256" key="1">
    <source>
        <dbReference type="ARBA" id="ARBA00005947"/>
    </source>
</evidence>
<dbReference type="CDD" id="cd09992">
    <property type="entry name" value="HDAC_classII"/>
    <property type="match status" value="1"/>
</dbReference>
<sequence length="286" mass="31091">MHLFHDPRCLEFGSAHHPEQANRVSRTVAYLQRAHPDWTWHLPAAATDEAILRAHTTEHLQRLPGREDFDEDTPGHEGMDGHARRSAGATIAAVDAALHGDGPTMALMRPPGHHATAGDAMGFCYLNNVAIAALHAKVAHSLERVAVWDFDAHHGNGTEAILLNRAGIRVTSVHQYPGYPDTGMMSRGNSYNWPVPANSHRQDHLLALKASLDCVQAFQPQLILVSAGFDAYHGDPLTELLLQTADFAQLGNWLRSTGLPAAATLEGGYSSHLPRLVDAFLSAWVG</sequence>
<protein>
    <submittedName>
        <fullName evidence="4">Histone deacetylase</fullName>
    </submittedName>
</protein>
<dbReference type="KEGG" id="slom:PXH66_06835"/>
<dbReference type="GO" id="GO:0004407">
    <property type="term" value="F:histone deacetylase activity"/>
    <property type="evidence" value="ECO:0007669"/>
    <property type="project" value="TreeGrafter"/>
</dbReference>
<dbReference type="AlphaFoldDB" id="A0AAF0CR58"/>
<dbReference type="InterPro" id="IPR023696">
    <property type="entry name" value="Ureohydrolase_dom_sf"/>
</dbReference>
<dbReference type="Pfam" id="PF00850">
    <property type="entry name" value="Hist_deacetyl"/>
    <property type="match status" value="1"/>
</dbReference>
<evidence type="ECO:0000259" key="3">
    <source>
        <dbReference type="Pfam" id="PF00850"/>
    </source>
</evidence>
<dbReference type="Gene3D" id="3.40.800.20">
    <property type="entry name" value="Histone deacetylase domain"/>
    <property type="match status" value="1"/>
</dbReference>
<evidence type="ECO:0000256" key="2">
    <source>
        <dbReference type="SAM" id="MobiDB-lite"/>
    </source>
</evidence>